<dbReference type="EMBL" id="BPLF01000005">
    <property type="protein sequence ID" value="GIX65899.1"/>
    <property type="molecule type" value="Genomic_DNA"/>
</dbReference>
<evidence type="ECO:0000256" key="15">
    <source>
        <dbReference type="PIRSR" id="PIRSR627057-2"/>
    </source>
</evidence>
<dbReference type="GO" id="GO:0005789">
    <property type="term" value="C:endoplasmic reticulum membrane"/>
    <property type="evidence" value="ECO:0007669"/>
    <property type="project" value="UniProtKB-SubCell"/>
</dbReference>
<feature type="domain" description="Peptidase M48" evidence="18">
    <location>
        <begin position="236"/>
        <end position="415"/>
    </location>
</feature>
<feature type="transmembrane region" description="Helical" evidence="17">
    <location>
        <begin position="15"/>
        <end position="32"/>
    </location>
</feature>
<dbReference type="Gene3D" id="3.30.2010.10">
    <property type="entry name" value="Metalloproteases ('zincins'), catalytic domain"/>
    <property type="match status" value="1"/>
</dbReference>
<keyword evidence="3" id="KW-0645">Protease</keyword>
<evidence type="ECO:0000313" key="19">
    <source>
        <dbReference type="EMBL" id="GIX65899.1"/>
    </source>
</evidence>
<sequence length="1914" mass="201835">MGIHNLFQRPLHFEFYLGTVLLHGLFEHYLIVRQLRVVKRELRLARDPNRKGSAHESTDEIHKQAQQHVDAYLLSEDYHKTVEYARDKLVFQAVSSVIQTALSLLLLFTLFGPALWRYSGSLLKSPSETYQVPGAARPRNAYADADLLRDQARPRHGDGAALQPLRRLRHRGAARIQQEDLRALFQGPVFVAVSAGRHRGARARRDDIPGELGRGEVLPLCEFSESPVNVRSAGLRDGELKTGIENLAKSLKFPLREIKLMDGSKRSTHSNMYFYGLWWFKKIVVYDTLLKQPTPQIIGITAHELGHWKCNHTAKMLLLSYSHMFVVFYLFGRFKDDAAMFESFGYGDIRGFLVGITLFGCIYYPVGVLMHIIGNTITRRGEYEADNFAVKLGHGENLAKALVEIHHENKSMIHHDRLYSWCYEQGGPRTHRRRGAPTPAEVGRRGRSQRPFQPLQGPLSQLPPVLGPGVATRTAAAAAAGGCAVGAAILFEDILHGHGAGAALCGCGEATGKPVAVARGVRGATCAHPAAPRRRGFADGAGGEGRRGSRRFRRAGTSKLYCGVREGGSGGGRGGGFVSTALPPGVVPVQSASGGHASRGCSCGKAELRAPVADAADPGAGGGCGRGLPWRRQGQPCSGGEAGCVPERVSRAGNFVAEALVQRLEAAALQQPQRPDSPSVGEVEEVQVGSAHRHDVGHVELAVEQKVLQQKDRGDGLGRKVEEVEAVDDGPLIETTPVVEHVDVKVVGGAEQGGTAEEHELEELLGPRAVRDLDRRHVEGDRLGHEKMSEPKLPKVEERSHQTPELAALHALEVELESLEGVVVVERPREQRRGCGCGDVGASDGRNAAERLEIPGNPPVLAGIEQRAQAGGAVGLGGDGGVELGRGCALQRGDVGRYRGQVERGVASRALGARTARAQEKQSLPAGDHDLLVEPRNQLIAGLVLDANLDQVPYAGDGAARKHVPEADGLPVLAVGELGAEDVAGAEGVAEAAVDGADATLKVPHVEAEVHLSAMSDESVNMTYDSLAVGSARVGRSALDADVGELRLFVVLVGGAALVVHEGPLSVRPLQHLRVAGRVVAHNPGEVVVAGARGAADRDVDGDLVAVEDAELGGPAVEAVELRVLVEGVFVEVYGVRGFARAHPPVHSPWRQFGCSPVVVSRPSACSRRLTAVVDEVDGNGRNDGAGLLEVLGAVVDPDPKAEVGSADVALQTVVVGHDDLVGGPDAALLRAVDHDGAAQGVAAARVGENDVGVGLGGGEEAEPRLDGAGVLAVVGELDLKLHALVLVDLAGDPDLDVGDAPGVHEVGVAQVEHLELVRGASHVVGAVHDVVAHVVVLEGSAALQPPWVEHVVGEAGGKVLLGVLLVAVGVDELRLLVRGPAVGVVGVAEPAADLAPPGVEIGRDDVGVHEVGELVDHQAGDVGVVVEGRLHELNVGVVLGAARVGDGRGGGLLGVDHAVPAAEQVLEALDLLEAVGVLAPRGGDLDELFGVLEPRLVVGVGVLAELATAGRPVRGLVRLEELDVVHVEEELAHRLGVVDARGAQHGLVEAAGEVDALIAVLLDGAPVGEGESLPGERHHLGVLGVLHAGLVDVGAGGAVLVGLAVVHDRDVHGVERLVGEHPLLQLLAVELQLLVPLPLGDDAEQPAGVLASPGAVELDAVVQPELGRGVAVVERGVNARLAGVDDRCLIVIDQREALDAVLRRLLQLPLVLVDALVVAHGLDFEFVAGVAEGAGGLVFAWPPEGGHAGEAVARGFDFDVEAALGDLEPEGGLLLRHLGFEEDVEARAEHGAQDHRYGVLVHQADDFSDDVVRLDVFAHGDDVVGLVCRGGRSVEERDDRVSIFVRDHLGLEEHAHFREGRAAGGLGLGRDCFSSQLLDCVVWVLSMVTTYWCFWIGGFGTHWPRLRGRALRT</sequence>
<name>A0AAV4M1J8_BABCB</name>
<feature type="transmembrane region" description="Helical" evidence="17">
    <location>
        <begin position="352"/>
        <end position="373"/>
    </location>
</feature>
<feature type="transmembrane region" description="Helical" evidence="17">
    <location>
        <begin position="313"/>
        <end position="331"/>
    </location>
</feature>
<keyword evidence="8 15" id="KW-0862">Zinc</keyword>
<dbReference type="InterPro" id="IPR001915">
    <property type="entry name" value="Peptidase_M48"/>
</dbReference>
<dbReference type="InterPro" id="IPR027057">
    <property type="entry name" value="CAXX_Prtase_1"/>
</dbReference>
<gene>
    <name evidence="19" type="ORF">BcabD6B2_53340</name>
</gene>
<dbReference type="FunFam" id="3.30.2010.10:FF:000002">
    <property type="entry name" value="CAAX prenyl protease"/>
    <property type="match status" value="1"/>
</dbReference>
<feature type="active site" description="Proton donor" evidence="14">
    <location>
        <position position="386"/>
    </location>
</feature>
<dbReference type="GO" id="GO:0004222">
    <property type="term" value="F:metalloendopeptidase activity"/>
    <property type="evidence" value="ECO:0007669"/>
    <property type="project" value="InterPro"/>
</dbReference>
<evidence type="ECO:0000256" key="4">
    <source>
        <dbReference type="ARBA" id="ARBA00022692"/>
    </source>
</evidence>
<evidence type="ECO:0000256" key="9">
    <source>
        <dbReference type="ARBA" id="ARBA00022989"/>
    </source>
</evidence>
<evidence type="ECO:0000256" key="11">
    <source>
        <dbReference type="ARBA" id="ARBA00023136"/>
    </source>
</evidence>
<evidence type="ECO:0000259" key="18">
    <source>
        <dbReference type="Pfam" id="PF01435"/>
    </source>
</evidence>
<evidence type="ECO:0000256" key="14">
    <source>
        <dbReference type="PIRSR" id="PIRSR627057-1"/>
    </source>
</evidence>
<dbReference type="PANTHER" id="PTHR10120">
    <property type="entry name" value="CAAX PRENYL PROTEASE 1"/>
    <property type="match status" value="1"/>
</dbReference>
<evidence type="ECO:0000256" key="12">
    <source>
        <dbReference type="ARBA" id="ARBA00044456"/>
    </source>
</evidence>
<feature type="region of interest" description="Disordered" evidence="16">
    <location>
        <begin position="779"/>
        <end position="798"/>
    </location>
</feature>
<feature type="transmembrane region" description="Helical" evidence="17">
    <location>
        <begin position="89"/>
        <end position="116"/>
    </location>
</feature>
<dbReference type="EC" id="3.4.24.84" evidence="2"/>
<evidence type="ECO:0000256" key="2">
    <source>
        <dbReference type="ARBA" id="ARBA00012336"/>
    </source>
</evidence>
<evidence type="ECO:0000256" key="1">
    <source>
        <dbReference type="ARBA" id="ARBA00004477"/>
    </source>
</evidence>
<keyword evidence="9 17" id="KW-1133">Transmembrane helix</keyword>
<evidence type="ECO:0000256" key="17">
    <source>
        <dbReference type="SAM" id="Phobius"/>
    </source>
</evidence>
<comment type="subcellular location">
    <subcellularLocation>
        <location evidence="1">Endoplasmic reticulum membrane</location>
        <topology evidence="1">Multi-pass membrane protein</topology>
    </subcellularLocation>
</comment>
<feature type="active site" evidence="14">
    <location>
        <position position="304"/>
    </location>
</feature>
<dbReference type="Proteomes" id="UP001497744">
    <property type="component" value="Unassembled WGS sequence"/>
</dbReference>
<keyword evidence="10" id="KW-0482">Metalloprotease</keyword>
<comment type="cofactor">
    <cofactor evidence="15">
        <name>Zn(2+)</name>
        <dbReference type="ChEBI" id="CHEBI:29105"/>
    </cofactor>
    <text evidence="15">Binds 1 zinc ion per subunit.</text>
</comment>
<dbReference type="RefSeq" id="XP_067717968.1">
    <property type="nucleotide sequence ID" value="XM_067861867.1"/>
</dbReference>
<feature type="binding site" evidence="15">
    <location>
        <position position="382"/>
    </location>
    <ligand>
        <name>Zn(2+)</name>
        <dbReference type="ChEBI" id="CHEBI:29105"/>
        <note>catalytic</note>
    </ligand>
</feature>
<feature type="binding site" evidence="15">
    <location>
        <position position="303"/>
    </location>
    <ligand>
        <name>Zn(2+)</name>
        <dbReference type="ChEBI" id="CHEBI:29105"/>
        <note>catalytic</note>
    </ligand>
</feature>
<dbReference type="GO" id="GO:0071586">
    <property type="term" value="P:CAAX-box protein processing"/>
    <property type="evidence" value="ECO:0007669"/>
    <property type="project" value="InterPro"/>
</dbReference>
<comment type="catalytic activity">
    <reaction evidence="12">
        <text>Hydrolyzes the peptide bond -P2-(S-farnesyl or geranylgeranyl)C-P1'-P2'-P3'-COOH where P1' and P2' are amino acids with aliphatic side chains and P3' is any C-terminal residue.</text>
        <dbReference type="EC" id="3.4.24.84"/>
    </reaction>
</comment>
<comment type="caution">
    <text evidence="19">The sequence shown here is derived from an EMBL/GenBank/DDBJ whole genome shotgun (WGS) entry which is preliminary data.</text>
</comment>
<accession>A0AAV4M1J8</accession>
<organism evidence="19 20">
    <name type="scientific">Babesia caballi</name>
    <dbReference type="NCBI Taxonomy" id="5871"/>
    <lineage>
        <taxon>Eukaryota</taxon>
        <taxon>Sar</taxon>
        <taxon>Alveolata</taxon>
        <taxon>Apicomplexa</taxon>
        <taxon>Aconoidasida</taxon>
        <taxon>Piroplasmida</taxon>
        <taxon>Babesiidae</taxon>
        <taxon>Babesia</taxon>
    </lineage>
</organism>
<keyword evidence="5 15" id="KW-0479">Metal-binding</keyword>
<dbReference type="CDD" id="cd07343">
    <property type="entry name" value="M48A_Zmpste24p_like"/>
    <property type="match status" value="1"/>
</dbReference>
<evidence type="ECO:0000256" key="6">
    <source>
        <dbReference type="ARBA" id="ARBA00022801"/>
    </source>
</evidence>
<keyword evidence="20" id="KW-1185">Reference proteome</keyword>
<dbReference type="GO" id="GO:0046872">
    <property type="term" value="F:metal ion binding"/>
    <property type="evidence" value="ECO:0007669"/>
    <property type="project" value="UniProtKB-KW"/>
</dbReference>
<keyword evidence="4 17" id="KW-0812">Transmembrane</keyword>
<proteinExistence type="predicted"/>
<reference evidence="19 20" key="1">
    <citation type="submission" date="2021-06" db="EMBL/GenBank/DDBJ databases">
        <title>Genome sequence of Babesia caballi.</title>
        <authorList>
            <person name="Yamagishi J."/>
            <person name="Kidaka T."/>
            <person name="Ochi A."/>
        </authorList>
    </citation>
    <scope>NUCLEOTIDE SEQUENCE [LARGE SCALE GENOMIC DNA]</scope>
    <source>
        <strain evidence="19">USDA-D6B2</strain>
    </source>
</reference>
<feature type="binding site" evidence="15">
    <location>
        <position position="307"/>
    </location>
    <ligand>
        <name>Zn(2+)</name>
        <dbReference type="ChEBI" id="CHEBI:29105"/>
        <note>catalytic</note>
    </ligand>
</feature>
<feature type="region of interest" description="Disordered" evidence="16">
    <location>
        <begin position="428"/>
        <end position="461"/>
    </location>
</feature>
<evidence type="ECO:0000256" key="10">
    <source>
        <dbReference type="ARBA" id="ARBA00023049"/>
    </source>
</evidence>
<dbReference type="GeneID" id="94197380"/>
<feature type="transmembrane region" description="Helical" evidence="17">
    <location>
        <begin position="1882"/>
        <end position="1904"/>
    </location>
</feature>
<keyword evidence="7" id="KW-0256">Endoplasmic reticulum</keyword>
<keyword evidence="6" id="KW-0378">Hydrolase</keyword>
<evidence type="ECO:0000256" key="5">
    <source>
        <dbReference type="ARBA" id="ARBA00022723"/>
    </source>
</evidence>
<evidence type="ECO:0000313" key="20">
    <source>
        <dbReference type="Proteomes" id="UP001497744"/>
    </source>
</evidence>
<evidence type="ECO:0000256" key="8">
    <source>
        <dbReference type="ARBA" id="ARBA00022833"/>
    </source>
</evidence>
<evidence type="ECO:0000256" key="13">
    <source>
        <dbReference type="ARBA" id="ARBA00083451"/>
    </source>
</evidence>
<keyword evidence="11 17" id="KW-0472">Membrane</keyword>
<protein>
    <recommendedName>
        <fullName evidence="2">Ste24 endopeptidase</fullName>
        <ecNumber evidence="2">3.4.24.84</ecNumber>
    </recommendedName>
    <alternativeName>
        <fullName evidence="13">Prenyl protein-specific endoprotease 1</fullName>
    </alternativeName>
</protein>
<evidence type="ECO:0000256" key="16">
    <source>
        <dbReference type="SAM" id="MobiDB-lite"/>
    </source>
</evidence>
<dbReference type="Pfam" id="PF01435">
    <property type="entry name" value="Peptidase_M48"/>
    <property type="match status" value="1"/>
</dbReference>
<evidence type="ECO:0000256" key="7">
    <source>
        <dbReference type="ARBA" id="ARBA00022824"/>
    </source>
</evidence>
<feature type="compositionally biased region" description="Low complexity" evidence="16">
    <location>
        <begin position="451"/>
        <end position="461"/>
    </location>
</feature>
<evidence type="ECO:0000256" key="3">
    <source>
        <dbReference type="ARBA" id="ARBA00022670"/>
    </source>
</evidence>